<feature type="transmembrane region" description="Helical" evidence="2">
    <location>
        <begin position="20"/>
        <end position="39"/>
    </location>
</feature>
<dbReference type="RefSeq" id="WP_209947164.1">
    <property type="nucleotide sequence ID" value="NZ_JAGGJU010000011.1"/>
</dbReference>
<sequence length="293" mass="31672">MTTRRARSADAGSSEDRDFLIGIARGIAGALLFAVPMLMTSEMWYLGFYIGRGKLLLLMLLTIPLLVVLAHRLGFEKTRTWGQAARDATVAYGIGIFTSILFLALFGLIKPGMSADEIIGKIAIQAVSASIGAMLGRSQLGGTSDDDNKDDDDEEGDDAPERQTPYVIELFMMAVGALFISFNVAPTEEVILVSYKMTYWHALAMIVISLSMMHAFVYALAFQGGHELKPETPQWHAFVRFTLPGYVVSLLISVYTLWTFGRLGGVAPVTTAMTVVVLGLPGALGAAAARLIL</sequence>
<evidence type="ECO:0000256" key="2">
    <source>
        <dbReference type="SAM" id="Phobius"/>
    </source>
</evidence>
<dbReference type="InterPro" id="IPR013416">
    <property type="entry name" value="CHP02587_IM"/>
</dbReference>
<dbReference type="Proteomes" id="UP000759443">
    <property type="component" value="Unassembled WGS sequence"/>
</dbReference>
<dbReference type="Pfam" id="PF09622">
    <property type="entry name" value="DUF2391"/>
    <property type="match status" value="1"/>
</dbReference>
<protein>
    <submittedName>
        <fullName evidence="3">Integral membrane protein (TIGR02587 family)</fullName>
    </submittedName>
</protein>
<feature type="region of interest" description="Disordered" evidence="1">
    <location>
        <begin position="138"/>
        <end position="160"/>
    </location>
</feature>
<dbReference type="EMBL" id="JAGGJU010000011">
    <property type="protein sequence ID" value="MBP1852319.1"/>
    <property type="molecule type" value="Genomic_DNA"/>
</dbReference>
<feature type="compositionally biased region" description="Acidic residues" evidence="1">
    <location>
        <begin position="144"/>
        <end position="158"/>
    </location>
</feature>
<dbReference type="NCBIfam" id="TIGR02587">
    <property type="entry name" value="TIGR02587 family membrane protein"/>
    <property type="match status" value="1"/>
</dbReference>
<feature type="transmembrane region" description="Helical" evidence="2">
    <location>
        <begin position="241"/>
        <end position="260"/>
    </location>
</feature>
<feature type="transmembrane region" description="Helical" evidence="2">
    <location>
        <begin position="45"/>
        <end position="69"/>
    </location>
</feature>
<gene>
    <name evidence="3" type="ORF">J2Z17_003776</name>
</gene>
<reference evidence="3 4" key="1">
    <citation type="submission" date="2021-03" db="EMBL/GenBank/DDBJ databases">
        <title>Genomic Encyclopedia of Type Strains, Phase IV (KMG-IV): sequencing the most valuable type-strain genomes for metagenomic binning, comparative biology and taxonomic classification.</title>
        <authorList>
            <person name="Goeker M."/>
        </authorList>
    </citation>
    <scope>NUCLEOTIDE SEQUENCE [LARGE SCALE GENOMIC DNA]</scope>
    <source>
        <strain evidence="3 4">DSM 21600</strain>
    </source>
</reference>
<accession>A0ABS4E337</accession>
<name>A0ABS4E337_9HYPH</name>
<evidence type="ECO:0000256" key="1">
    <source>
        <dbReference type="SAM" id="MobiDB-lite"/>
    </source>
</evidence>
<feature type="transmembrane region" description="Helical" evidence="2">
    <location>
        <begin position="197"/>
        <end position="221"/>
    </location>
</feature>
<evidence type="ECO:0000313" key="4">
    <source>
        <dbReference type="Proteomes" id="UP000759443"/>
    </source>
</evidence>
<feature type="transmembrane region" description="Helical" evidence="2">
    <location>
        <begin position="166"/>
        <end position="185"/>
    </location>
</feature>
<proteinExistence type="predicted"/>
<comment type="caution">
    <text evidence="3">The sequence shown here is derived from an EMBL/GenBank/DDBJ whole genome shotgun (WGS) entry which is preliminary data.</text>
</comment>
<keyword evidence="4" id="KW-1185">Reference proteome</keyword>
<keyword evidence="2" id="KW-1133">Transmembrane helix</keyword>
<keyword evidence="2" id="KW-0472">Membrane</keyword>
<evidence type="ECO:0000313" key="3">
    <source>
        <dbReference type="EMBL" id="MBP1852319.1"/>
    </source>
</evidence>
<feature type="transmembrane region" description="Helical" evidence="2">
    <location>
        <begin position="90"/>
        <end position="109"/>
    </location>
</feature>
<feature type="transmembrane region" description="Helical" evidence="2">
    <location>
        <begin position="272"/>
        <end position="292"/>
    </location>
</feature>
<keyword evidence="2" id="KW-0812">Transmembrane</keyword>
<organism evidence="3 4">
    <name type="scientific">Rhizobium halophytocola</name>
    <dbReference type="NCBI Taxonomy" id="735519"/>
    <lineage>
        <taxon>Bacteria</taxon>
        <taxon>Pseudomonadati</taxon>
        <taxon>Pseudomonadota</taxon>
        <taxon>Alphaproteobacteria</taxon>
        <taxon>Hyphomicrobiales</taxon>
        <taxon>Rhizobiaceae</taxon>
        <taxon>Rhizobium/Agrobacterium group</taxon>
        <taxon>Rhizobium</taxon>
    </lineage>
</organism>
<dbReference type="InterPro" id="IPR024464">
    <property type="entry name" value="DUF2391"/>
</dbReference>